<reference evidence="19" key="1">
    <citation type="submission" date="2019-08" db="EMBL/GenBank/DDBJ databases">
        <authorList>
            <person name="Kucharzyk K."/>
            <person name="Murdoch R.W."/>
            <person name="Higgins S."/>
            <person name="Loffler F."/>
        </authorList>
    </citation>
    <scope>NUCLEOTIDE SEQUENCE</scope>
</reference>
<dbReference type="Gene3D" id="3.10.20.810">
    <property type="entry name" value="Phosphoribosyl-AMP cyclohydrolase"/>
    <property type="match status" value="1"/>
</dbReference>
<evidence type="ECO:0000256" key="17">
    <source>
        <dbReference type="ARBA" id="ARBA00023268"/>
    </source>
</evidence>
<dbReference type="HAMAP" id="MF_01021">
    <property type="entry name" value="HisI"/>
    <property type="match status" value="1"/>
</dbReference>
<evidence type="ECO:0000256" key="14">
    <source>
        <dbReference type="ARBA" id="ARBA00022801"/>
    </source>
</evidence>
<dbReference type="HAMAP" id="MF_01019">
    <property type="entry name" value="HisIE"/>
    <property type="match status" value="1"/>
</dbReference>
<comment type="similarity">
    <text evidence="6">In the C-terminal section; belongs to the PRA-PH family.</text>
</comment>
<feature type="domain" description="Phosphoribosyl-AMP cyclohydrolase" evidence="18">
    <location>
        <begin position="29"/>
        <end position="102"/>
    </location>
</feature>
<evidence type="ECO:0000256" key="12">
    <source>
        <dbReference type="ARBA" id="ARBA00022605"/>
    </source>
</evidence>
<evidence type="ECO:0000256" key="15">
    <source>
        <dbReference type="ARBA" id="ARBA00022840"/>
    </source>
</evidence>
<keyword evidence="16" id="KW-0368">Histidine biosynthesis</keyword>
<dbReference type="UniPathway" id="UPA00031">
    <property type="reaction ID" value="UER00007"/>
</dbReference>
<comment type="pathway">
    <text evidence="4">Amino-acid biosynthesis; L-histidine biosynthesis; L-histidine from 5-phospho-alpha-D-ribose 1-diphosphate: step 3/9.</text>
</comment>
<evidence type="ECO:0000256" key="1">
    <source>
        <dbReference type="ARBA" id="ARBA00000024"/>
    </source>
</evidence>
<sequence length="216" mass="24460">MLELDKLKFDEKGLIPAVVIDTNTKQVLMLAYMNAESLRISMEEGRTCFWSRSRQSLWRKGETSGNVQHIVSITADCDADTLLVEVKPDGPACHTGAESCFFQPVFAGETPKGFAYEDLMELLRGRKANPKEGSYTTYLFEKGVDKILKKIGEETTEVILAAKDGDRANMVYEICDLMYHVMVLMVETGVELDEVKREMASRHIVEHKIKQEKMVE</sequence>
<dbReference type="EC" id="3.5.4.19" evidence="9"/>
<dbReference type="GO" id="GO:0000105">
    <property type="term" value="P:L-histidine biosynthetic process"/>
    <property type="evidence" value="ECO:0007669"/>
    <property type="project" value="UniProtKB-UniPathway"/>
</dbReference>
<dbReference type="NCBIfam" id="NF000768">
    <property type="entry name" value="PRK00051.1"/>
    <property type="match status" value="1"/>
</dbReference>
<dbReference type="NCBIfam" id="TIGR03188">
    <property type="entry name" value="histidine_hisI"/>
    <property type="match status" value="1"/>
</dbReference>
<dbReference type="GO" id="GO:0004635">
    <property type="term" value="F:phosphoribosyl-AMP cyclohydrolase activity"/>
    <property type="evidence" value="ECO:0007669"/>
    <property type="project" value="UniProtKB-EC"/>
</dbReference>
<protein>
    <recommendedName>
        <fullName evidence="10">Histidine biosynthesis bifunctional protein HisIE</fullName>
        <ecNumber evidence="9">3.5.4.19</ecNumber>
        <ecNumber evidence="8">3.6.1.31</ecNumber>
    </recommendedName>
</protein>
<dbReference type="EC" id="3.6.1.31" evidence="8"/>
<dbReference type="InterPro" id="IPR026660">
    <property type="entry name" value="PRA-CH"/>
</dbReference>
<dbReference type="EMBL" id="VSSQ01000760">
    <property type="protein sequence ID" value="MPM00906.1"/>
    <property type="molecule type" value="Genomic_DNA"/>
</dbReference>
<dbReference type="InterPro" id="IPR021130">
    <property type="entry name" value="PRib-ATP_PPHydrolase-like"/>
</dbReference>
<dbReference type="InterPro" id="IPR002496">
    <property type="entry name" value="PRib_AMP_CycHydrolase_dom"/>
</dbReference>
<dbReference type="Gene3D" id="1.10.287.1080">
    <property type="entry name" value="MazG-like"/>
    <property type="match status" value="1"/>
</dbReference>
<accession>A0A644WAS2</accession>
<evidence type="ECO:0000256" key="2">
    <source>
        <dbReference type="ARBA" id="ARBA00001460"/>
    </source>
</evidence>
<evidence type="ECO:0000256" key="5">
    <source>
        <dbReference type="ARBA" id="ARBA00005204"/>
    </source>
</evidence>
<evidence type="ECO:0000256" key="9">
    <source>
        <dbReference type="ARBA" id="ARBA00012721"/>
    </source>
</evidence>
<comment type="subcellular location">
    <subcellularLocation>
        <location evidence="3">Cytoplasm</location>
    </subcellularLocation>
</comment>
<evidence type="ECO:0000313" key="19">
    <source>
        <dbReference type="EMBL" id="MPM00906.1"/>
    </source>
</evidence>
<dbReference type="SUPFAM" id="SSF141734">
    <property type="entry name" value="HisI-like"/>
    <property type="match status" value="1"/>
</dbReference>
<dbReference type="AlphaFoldDB" id="A0A644WAS2"/>
<organism evidence="19">
    <name type="scientific">bioreactor metagenome</name>
    <dbReference type="NCBI Taxonomy" id="1076179"/>
    <lineage>
        <taxon>unclassified sequences</taxon>
        <taxon>metagenomes</taxon>
        <taxon>ecological metagenomes</taxon>
    </lineage>
</organism>
<keyword evidence="12" id="KW-0028">Amino-acid biosynthesis</keyword>
<keyword evidence="17" id="KW-0511">Multifunctional enzyme</keyword>
<comment type="catalytic activity">
    <reaction evidence="1">
        <text>1-(5-phospho-beta-D-ribosyl)-5'-AMP + H2O = 1-(5-phospho-beta-D-ribosyl)-5-[(5-phospho-beta-D-ribosylamino)methylideneamino]imidazole-4-carboxamide</text>
        <dbReference type="Rhea" id="RHEA:20049"/>
        <dbReference type="ChEBI" id="CHEBI:15377"/>
        <dbReference type="ChEBI" id="CHEBI:58435"/>
        <dbReference type="ChEBI" id="CHEBI:59457"/>
        <dbReference type="EC" id="3.5.4.19"/>
    </reaction>
</comment>
<gene>
    <name evidence="19" type="primary">hisI_16</name>
    <name evidence="19" type="ORF">SDC9_47139</name>
</gene>
<evidence type="ECO:0000256" key="16">
    <source>
        <dbReference type="ARBA" id="ARBA00023102"/>
    </source>
</evidence>
<evidence type="ECO:0000256" key="3">
    <source>
        <dbReference type="ARBA" id="ARBA00004496"/>
    </source>
</evidence>
<comment type="similarity">
    <text evidence="7">In the N-terminal section; belongs to the PRA-CH family.</text>
</comment>
<evidence type="ECO:0000256" key="8">
    <source>
        <dbReference type="ARBA" id="ARBA00012414"/>
    </source>
</evidence>
<dbReference type="CDD" id="cd11534">
    <property type="entry name" value="NTP-PPase_HisIE_like"/>
    <property type="match status" value="1"/>
</dbReference>
<evidence type="ECO:0000256" key="6">
    <source>
        <dbReference type="ARBA" id="ARBA00007731"/>
    </source>
</evidence>
<dbReference type="GO" id="GO:0005737">
    <property type="term" value="C:cytoplasm"/>
    <property type="evidence" value="ECO:0007669"/>
    <property type="project" value="UniProtKB-SubCell"/>
</dbReference>
<comment type="catalytic activity">
    <reaction evidence="2">
        <text>1-(5-phospho-beta-D-ribosyl)-ATP + H2O = 1-(5-phospho-beta-D-ribosyl)-5'-AMP + diphosphate + H(+)</text>
        <dbReference type="Rhea" id="RHEA:22828"/>
        <dbReference type="ChEBI" id="CHEBI:15377"/>
        <dbReference type="ChEBI" id="CHEBI:15378"/>
        <dbReference type="ChEBI" id="CHEBI:33019"/>
        <dbReference type="ChEBI" id="CHEBI:59457"/>
        <dbReference type="ChEBI" id="CHEBI:73183"/>
        <dbReference type="EC" id="3.6.1.31"/>
    </reaction>
</comment>
<evidence type="ECO:0000256" key="4">
    <source>
        <dbReference type="ARBA" id="ARBA00005169"/>
    </source>
</evidence>
<dbReference type="PANTHER" id="PTHR42945:SF9">
    <property type="entry name" value="HISTIDINE BIOSYNTHESIS BIFUNCTIONAL PROTEIN HISIE"/>
    <property type="match status" value="1"/>
</dbReference>
<dbReference type="InterPro" id="IPR008179">
    <property type="entry name" value="HisE"/>
</dbReference>
<dbReference type="GO" id="GO:0004636">
    <property type="term" value="F:phosphoribosyl-ATP diphosphatase activity"/>
    <property type="evidence" value="ECO:0007669"/>
    <property type="project" value="UniProtKB-EC"/>
</dbReference>
<dbReference type="NCBIfam" id="NF002747">
    <property type="entry name" value="PRK02759.1"/>
    <property type="match status" value="1"/>
</dbReference>
<name>A0A644WAS2_9ZZZZ</name>
<dbReference type="FunFam" id="3.10.20.810:FF:000001">
    <property type="entry name" value="Histidine biosynthesis bifunctional protein HisIE"/>
    <property type="match status" value="1"/>
</dbReference>
<keyword evidence="13" id="KW-0547">Nucleotide-binding</keyword>
<dbReference type="GO" id="GO:0005524">
    <property type="term" value="F:ATP binding"/>
    <property type="evidence" value="ECO:0007669"/>
    <property type="project" value="UniProtKB-KW"/>
</dbReference>
<comment type="caution">
    <text evidence="19">The sequence shown here is derived from an EMBL/GenBank/DDBJ whole genome shotgun (WGS) entry which is preliminary data.</text>
</comment>
<evidence type="ECO:0000256" key="10">
    <source>
        <dbReference type="ARBA" id="ARBA00017720"/>
    </source>
</evidence>
<comment type="pathway">
    <text evidence="5">Amino-acid biosynthesis; L-histidine biosynthesis; L-histidine from 5-phospho-alpha-D-ribose 1-diphosphate: step 2/9.</text>
</comment>
<dbReference type="Pfam" id="PF01503">
    <property type="entry name" value="PRA-PH"/>
    <property type="match status" value="1"/>
</dbReference>
<keyword evidence="11" id="KW-0963">Cytoplasm</keyword>
<evidence type="ECO:0000256" key="7">
    <source>
        <dbReference type="ARBA" id="ARBA00008299"/>
    </source>
</evidence>
<dbReference type="SUPFAM" id="SSF101386">
    <property type="entry name" value="all-alpha NTP pyrophosphatases"/>
    <property type="match status" value="1"/>
</dbReference>
<dbReference type="InterPro" id="IPR023019">
    <property type="entry name" value="His_synth_HisIE"/>
</dbReference>
<evidence type="ECO:0000256" key="13">
    <source>
        <dbReference type="ARBA" id="ARBA00022741"/>
    </source>
</evidence>
<keyword evidence="15" id="KW-0067">ATP-binding</keyword>
<evidence type="ECO:0000259" key="18">
    <source>
        <dbReference type="Pfam" id="PF01502"/>
    </source>
</evidence>
<keyword evidence="14 19" id="KW-0378">Hydrolase</keyword>
<dbReference type="Pfam" id="PF01502">
    <property type="entry name" value="PRA-CH"/>
    <property type="match status" value="1"/>
</dbReference>
<proteinExistence type="inferred from homology"/>
<evidence type="ECO:0000256" key="11">
    <source>
        <dbReference type="ARBA" id="ARBA00022490"/>
    </source>
</evidence>
<dbReference type="InterPro" id="IPR038019">
    <property type="entry name" value="PRib_AMP_CycHydrolase_sf"/>
</dbReference>
<dbReference type="HAMAP" id="MF_01020">
    <property type="entry name" value="HisE"/>
    <property type="match status" value="1"/>
</dbReference>
<dbReference type="PANTHER" id="PTHR42945">
    <property type="entry name" value="HISTIDINE BIOSYNTHESIS BIFUNCTIONAL PROTEIN"/>
    <property type="match status" value="1"/>
</dbReference>